<keyword evidence="3" id="KW-0413">Isomerase</keyword>
<proteinExistence type="inferred from homology"/>
<protein>
    <recommendedName>
        <fullName evidence="1">tRNA pseudouridine(55) synthase</fullName>
        <ecNumber evidence="1">5.4.99.25</ecNumber>
    </recommendedName>
</protein>
<dbReference type="EC" id="5.4.99.25" evidence="1"/>
<dbReference type="InterPro" id="IPR014780">
    <property type="entry name" value="tRNA_psdUridine_synth_TruB"/>
</dbReference>
<dbReference type="InterPro" id="IPR020103">
    <property type="entry name" value="PsdUridine_synth_cat_dom_sf"/>
</dbReference>
<gene>
    <name evidence="5" type="ORF">UFOPK1650_00284</name>
</gene>
<evidence type="ECO:0000256" key="2">
    <source>
        <dbReference type="ARBA" id="ARBA00022694"/>
    </source>
</evidence>
<dbReference type="SUPFAM" id="SSF55120">
    <property type="entry name" value="Pseudouridine synthase"/>
    <property type="match status" value="1"/>
</dbReference>
<accession>A0A6J6DNV0</accession>
<dbReference type="PANTHER" id="PTHR13767:SF2">
    <property type="entry name" value="PSEUDOURIDYLATE SYNTHASE TRUB1"/>
    <property type="match status" value="1"/>
</dbReference>
<dbReference type="GO" id="GO:0160148">
    <property type="term" value="F:tRNA pseudouridine(55) synthase activity"/>
    <property type="evidence" value="ECO:0007669"/>
    <property type="project" value="UniProtKB-EC"/>
</dbReference>
<dbReference type="PANTHER" id="PTHR13767">
    <property type="entry name" value="TRNA-PSEUDOURIDINE SYNTHASE"/>
    <property type="match status" value="1"/>
</dbReference>
<dbReference type="Gene3D" id="3.30.2350.10">
    <property type="entry name" value="Pseudouridine synthase"/>
    <property type="match status" value="1"/>
</dbReference>
<evidence type="ECO:0000256" key="3">
    <source>
        <dbReference type="ARBA" id="ARBA00023235"/>
    </source>
</evidence>
<dbReference type="GO" id="GO:0003723">
    <property type="term" value="F:RNA binding"/>
    <property type="evidence" value="ECO:0007669"/>
    <property type="project" value="InterPro"/>
</dbReference>
<dbReference type="InterPro" id="IPR036974">
    <property type="entry name" value="PUA_sf"/>
</dbReference>
<dbReference type="GO" id="GO:1990481">
    <property type="term" value="P:mRNA pseudouridine synthesis"/>
    <property type="evidence" value="ECO:0007669"/>
    <property type="project" value="TreeGrafter"/>
</dbReference>
<keyword evidence="2" id="KW-0819">tRNA processing</keyword>
<dbReference type="Gene3D" id="2.30.130.10">
    <property type="entry name" value="PUA domain"/>
    <property type="match status" value="1"/>
</dbReference>
<evidence type="ECO:0000256" key="1">
    <source>
        <dbReference type="ARBA" id="ARBA00012787"/>
    </source>
</evidence>
<dbReference type="NCBIfam" id="TIGR00431">
    <property type="entry name" value="TruB"/>
    <property type="match status" value="1"/>
</dbReference>
<organism evidence="5">
    <name type="scientific">freshwater metagenome</name>
    <dbReference type="NCBI Taxonomy" id="449393"/>
    <lineage>
        <taxon>unclassified sequences</taxon>
        <taxon>metagenomes</taxon>
        <taxon>ecological metagenomes</taxon>
    </lineage>
</organism>
<name>A0A6J6DNV0_9ZZZZ</name>
<dbReference type="AlphaFoldDB" id="A0A6J6DNV0"/>
<dbReference type="GO" id="GO:0006400">
    <property type="term" value="P:tRNA modification"/>
    <property type="evidence" value="ECO:0007669"/>
    <property type="project" value="TreeGrafter"/>
</dbReference>
<dbReference type="HAMAP" id="MF_01080">
    <property type="entry name" value="TruB_bact"/>
    <property type="match status" value="1"/>
</dbReference>
<dbReference type="Pfam" id="PF01509">
    <property type="entry name" value="TruB_N"/>
    <property type="match status" value="1"/>
</dbReference>
<evidence type="ECO:0000259" key="4">
    <source>
        <dbReference type="Pfam" id="PF01509"/>
    </source>
</evidence>
<dbReference type="CDD" id="cd02573">
    <property type="entry name" value="PseudoU_synth_EcTruB"/>
    <property type="match status" value="1"/>
</dbReference>
<dbReference type="InterPro" id="IPR002501">
    <property type="entry name" value="PsdUridine_synth_N"/>
</dbReference>
<sequence length="291" mass="32028">MVRPGFLILDKPEGITSHDLIARARKILGTRKIGHAGTLDPMATGLMVLGVESATRLLDYVMAGRKRYLATIKVGVLTVTDDRMGEVIEMCPVDEEMMASAERNLRSMVGVIEQVPSRVSAIKVDGKRSYDRVRDGEEVELKARQVEIFQLEIVARREDEIDIDVTCSPGTYIRAIARDVGGHLIALRRIESQPFTISDCTEIDGSCLLSSSDALSRLMASYSVNESGQREISLGRSIDFDPTQLHRDSSLREDVIAAIGPAGDLIALLKAIDQRLQPVVVLPESRLEAEK</sequence>
<feature type="domain" description="Pseudouridine synthase II N-terminal" evidence="4">
    <location>
        <begin position="25"/>
        <end position="173"/>
    </location>
</feature>
<evidence type="ECO:0000313" key="5">
    <source>
        <dbReference type="EMBL" id="CAB4562818.1"/>
    </source>
</evidence>
<reference evidence="5" key="1">
    <citation type="submission" date="2020-05" db="EMBL/GenBank/DDBJ databases">
        <authorList>
            <person name="Chiriac C."/>
            <person name="Salcher M."/>
            <person name="Ghai R."/>
            <person name="Kavagutti S V."/>
        </authorList>
    </citation>
    <scope>NUCLEOTIDE SEQUENCE</scope>
</reference>
<dbReference type="EMBL" id="CAEZTJ010000023">
    <property type="protein sequence ID" value="CAB4562818.1"/>
    <property type="molecule type" value="Genomic_DNA"/>
</dbReference>